<dbReference type="FunFam" id="3.30.300.20:FF:000001">
    <property type="entry name" value="30S ribosomal protein S3"/>
    <property type="match status" value="1"/>
</dbReference>
<evidence type="ECO:0000313" key="11">
    <source>
        <dbReference type="Proteomes" id="UP000177853"/>
    </source>
</evidence>
<dbReference type="SUPFAM" id="SSF54814">
    <property type="entry name" value="Prokaryotic type KH domain (KH-domain type II)"/>
    <property type="match status" value="1"/>
</dbReference>
<dbReference type="GO" id="GO:0006412">
    <property type="term" value="P:translation"/>
    <property type="evidence" value="ECO:0007669"/>
    <property type="project" value="UniProtKB-UniRule"/>
</dbReference>
<dbReference type="InterPro" id="IPR057258">
    <property type="entry name" value="Ribosomal_uS3"/>
</dbReference>
<dbReference type="HAMAP" id="MF_01309_B">
    <property type="entry name" value="Ribosomal_uS3_B"/>
    <property type="match status" value="1"/>
</dbReference>
<dbReference type="PROSITE" id="PS50084">
    <property type="entry name" value="KH_TYPE_1"/>
    <property type="match status" value="1"/>
</dbReference>
<comment type="function">
    <text evidence="6 8">Binds the lower part of the 30S subunit head. Binds mRNA in the 70S ribosome, positioning it for translation.</text>
</comment>
<comment type="subunit">
    <text evidence="8">Part of the 30S ribosomal subunit. Forms a tight complex with proteins S10 and S14.</text>
</comment>
<evidence type="ECO:0000256" key="3">
    <source>
        <dbReference type="ARBA" id="ARBA00022884"/>
    </source>
</evidence>
<dbReference type="SUPFAM" id="SSF54821">
    <property type="entry name" value="Ribosomal protein S3 C-terminal domain"/>
    <property type="match status" value="1"/>
</dbReference>
<organism evidence="10 11">
    <name type="scientific">Candidatus Wildermuthbacteria bacterium RIFCSPLOWO2_12_FULL_40_9</name>
    <dbReference type="NCBI Taxonomy" id="1802467"/>
    <lineage>
        <taxon>Bacteria</taxon>
        <taxon>Candidatus Wildermuthiibacteriota</taxon>
    </lineage>
</organism>
<dbReference type="Gene3D" id="3.30.1140.32">
    <property type="entry name" value="Ribosomal protein S3, C-terminal domain"/>
    <property type="match status" value="1"/>
</dbReference>
<dbReference type="Pfam" id="PF07650">
    <property type="entry name" value="KH_2"/>
    <property type="match status" value="1"/>
</dbReference>
<dbReference type="GO" id="GO:0022627">
    <property type="term" value="C:cytosolic small ribosomal subunit"/>
    <property type="evidence" value="ECO:0007669"/>
    <property type="project" value="TreeGrafter"/>
</dbReference>
<dbReference type="PROSITE" id="PS50823">
    <property type="entry name" value="KH_TYPE_2"/>
    <property type="match status" value="1"/>
</dbReference>
<evidence type="ECO:0000256" key="5">
    <source>
        <dbReference type="ARBA" id="ARBA00023274"/>
    </source>
</evidence>
<dbReference type="Gene3D" id="3.30.300.20">
    <property type="match status" value="1"/>
</dbReference>
<evidence type="ECO:0000256" key="2">
    <source>
        <dbReference type="ARBA" id="ARBA00022730"/>
    </source>
</evidence>
<evidence type="ECO:0000256" key="7">
    <source>
        <dbReference type="ARBA" id="ARBA00035257"/>
    </source>
</evidence>
<name>A0A1G2RUB4_9BACT</name>
<dbReference type="InterPro" id="IPR004087">
    <property type="entry name" value="KH_dom"/>
</dbReference>
<dbReference type="GO" id="GO:0019843">
    <property type="term" value="F:rRNA binding"/>
    <property type="evidence" value="ECO:0007669"/>
    <property type="project" value="UniProtKB-UniRule"/>
</dbReference>
<dbReference type="GO" id="GO:0003729">
    <property type="term" value="F:mRNA binding"/>
    <property type="evidence" value="ECO:0007669"/>
    <property type="project" value="UniProtKB-UniRule"/>
</dbReference>
<dbReference type="AlphaFoldDB" id="A0A1G2RUB4"/>
<dbReference type="InterPro" id="IPR004044">
    <property type="entry name" value="KH_dom_type_2"/>
</dbReference>
<dbReference type="InterPro" id="IPR009019">
    <property type="entry name" value="KH_sf_prok-type"/>
</dbReference>
<keyword evidence="4 8" id="KW-0689">Ribosomal protein</keyword>
<dbReference type="SMART" id="SM00322">
    <property type="entry name" value="KH"/>
    <property type="match status" value="1"/>
</dbReference>
<protein>
    <recommendedName>
        <fullName evidence="7 8">Small ribosomal subunit protein uS3</fullName>
    </recommendedName>
</protein>
<dbReference type="InterPro" id="IPR001351">
    <property type="entry name" value="Ribosomal_uS3_C"/>
</dbReference>
<gene>
    <name evidence="8" type="primary">rpsC</name>
    <name evidence="10" type="ORF">A3H01_00430</name>
</gene>
<reference evidence="10 11" key="1">
    <citation type="journal article" date="2016" name="Nat. Commun.">
        <title>Thousands of microbial genomes shed light on interconnected biogeochemical processes in an aquifer system.</title>
        <authorList>
            <person name="Anantharaman K."/>
            <person name="Brown C.T."/>
            <person name="Hug L.A."/>
            <person name="Sharon I."/>
            <person name="Castelle C.J."/>
            <person name="Probst A.J."/>
            <person name="Thomas B.C."/>
            <person name="Singh A."/>
            <person name="Wilkins M.J."/>
            <person name="Karaoz U."/>
            <person name="Brodie E.L."/>
            <person name="Williams K.H."/>
            <person name="Hubbard S.S."/>
            <person name="Banfield J.F."/>
        </authorList>
    </citation>
    <scope>NUCLEOTIDE SEQUENCE [LARGE SCALE GENOMIC DNA]</scope>
</reference>
<accession>A0A1G2RUB4</accession>
<comment type="similarity">
    <text evidence="1 8">Belongs to the universal ribosomal protein uS3 family.</text>
</comment>
<evidence type="ECO:0000256" key="4">
    <source>
        <dbReference type="ARBA" id="ARBA00022980"/>
    </source>
</evidence>
<dbReference type="InterPro" id="IPR036419">
    <property type="entry name" value="Ribosomal_S3_C_sf"/>
</dbReference>
<dbReference type="Pfam" id="PF00189">
    <property type="entry name" value="Ribosomal_S3_C"/>
    <property type="match status" value="1"/>
</dbReference>
<sequence length="218" mass="24828">MSHKVNPKAFRIKEITDWSFRGFYGKKPFAELKIDSKIRDFLKEKLANMAVEKVETEGLREKMNIIITSARPGLIIGRGGGGIEELKKKLESFLKIKDSASPIKELRIEVKEIKDPWSSASLIAQLIAQQIEKRMPFRRVLKQTLDKIAVYKTIQGARIELSGRLDGASIARREWLKKGKLPLQTIRADIDFAKAEAHCSYGAVGIKVWLYKGEKFEK</sequence>
<evidence type="ECO:0000256" key="1">
    <source>
        <dbReference type="ARBA" id="ARBA00010761"/>
    </source>
</evidence>
<keyword evidence="3 8" id="KW-0694">RNA-binding</keyword>
<feature type="domain" description="KH type-2" evidence="9">
    <location>
        <begin position="38"/>
        <end position="114"/>
    </location>
</feature>
<proteinExistence type="inferred from homology"/>
<comment type="caution">
    <text evidence="10">The sequence shown here is derived from an EMBL/GenBank/DDBJ whole genome shotgun (WGS) entry which is preliminary data.</text>
</comment>
<evidence type="ECO:0000259" key="9">
    <source>
        <dbReference type="PROSITE" id="PS50823"/>
    </source>
</evidence>
<dbReference type="Proteomes" id="UP000177853">
    <property type="component" value="Unassembled WGS sequence"/>
</dbReference>
<keyword evidence="2 8" id="KW-0699">rRNA-binding</keyword>
<dbReference type="PANTHER" id="PTHR11760:SF19">
    <property type="entry name" value="SMALL RIBOSOMAL SUBUNIT PROTEIN US3C"/>
    <property type="match status" value="1"/>
</dbReference>
<dbReference type="EMBL" id="MHUM01000028">
    <property type="protein sequence ID" value="OHA76446.1"/>
    <property type="molecule type" value="Genomic_DNA"/>
</dbReference>
<keyword evidence="5 8" id="KW-0687">Ribonucleoprotein</keyword>
<evidence type="ECO:0000256" key="6">
    <source>
        <dbReference type="ARBA" id="ARBA00024998"/>
    </source>
</evidence>
<evidence type="ECO:0000256" key="8">
    <source>
        <dbReference type="HAMAP-Rule" id="MF_01309"/>
    </source>
</evidence>
<dbReference type="InterPro" id="IPR005704">
    <property type="entry name" value="Ribosomal_uS3_bac-typ"/>
</dbReference>
<dbReference type="PANTHER" id="PTHR11760">
    <property type="entry name" value="30S/40S RIBOSOMAL PROTEIN S3"/>
    <property type="match status" value="1"/>
</dbReference>
<evidence type="ECO:0000313" key="10">
    <source>
        <dbReference type="EMBL" id="OHA76446.1"/>
    </source>
</evidence>
<dbReference type="GO" id="GO:0003735">
    <property type="term" value="F:structural constituent of ribosome"/>
    <property type="evidence" value="ECO:0007669"/>
    <property type="project" value="InterPro"/>
</dbReference>
<dbReference type="NCBIfam" id="TIGR01009">
    <property type="entry name" value="rpsC_bact"/>
    <property type="match status" value="1"/>
</dbReference>
<dbReference type="InterPro" id="IPR015946">
    <property type="entry name" value="KH_dom-like_a/b"/>
</dbReference>